<dbReference type="Proteomes" id="UP000807306">
    <property type="component" value="Unassembled WGS sequence"/>
</dbReference>
<reference evidence="7" key="1">
    <citation type="submission" date="2020-11" db="EMBL/GenBank/DDBJ databases">
        <authorList>
            <consortium name="DOE Joint Genome Institute"/>
            <person name="Ahrendt S."/>
            <person name="Riley R."/>
            <person name="Andreopoulos W."/>
            <person name="Labutti K."/>
            <person name="Pangilinan J."/>
            <person name="Ruiz-Duenas F.J."/>
            <person name="Barrasa J.M."/>
            <person name="Sanchez-Garcia M."/>
            <person name="Camarero S."/>
            <person name="Miyauchi S."/>
            <person name="Serrano A."/>
            <person name="Linde D."/>
            <person name="Babiker R."/>
            <person name="Drula E."/>
            <person name="Ayuso-Fernandez I."/>
            <person name="Pacheco R."/>
            <person name="Padilla G."/>
            <person name="Ferreira P."/>
            <person name="Barriuso J."/>
            <person name="Kellner H."/>
            <person name="Castanera R."/>
            <person name="Alfaro M."/>
            <person name="Ramirez L."/>
            <person name="Pisabarro A.G."/>
            <person name="Kuo A."/>
            <person name="Tritt A."/>
            <person name="Lipzen A."/>
            <person name="He G."/>
            <person name="Yan M."/>
            <person name="Ng V."/>
            <person name="Cullen D."/>
            <person name="Martin F."/>
            <person name="Rosso M.-N."/>
            <person name="Henrissat B."/>
            <person name="Hibbett D."/>
            <person name="Martinez A.T."/>
            <person name="Grigoriev I.V."/>
        </authorList>
    </citation>
    <scope>NUCLEOTIDE SEQUENCE</scope>
    <source>
        <strain evidence="7">CBS 506.95</strain>
    </source>
</reference>
<dbReference type="Pfam" id="PF01494">
    <property type="entry name" value="FAD_binding_3"/>
    <property type="match status" value="1"/>
</dbReference>
<evidence type="ECO:0000256" key="5">
    <source>
        <dbReference type="ARBA" id="ARBA00023033"/>
    </source>
</evidence>
<evidence type="ECO:0000256" key="1">
    <source>
        <dbReference type="ARBA" id="ARBA00007992"/>
    </source>
</evidence>
<dbReference type="PANTHER" id="PTHR13789:SF314">
    <property type="entry name" value="FAD-BINDING DOMAIN-CONTAINING PROTEIN"/>
    <property type="match status" value="1"/>
</dbReference>
<feature type="domain" description="FAD-binding" evidence="6">
    <location>
        <begin position="12"/>
        <end position="368"/>
    </location>
</feature>
<protein>
    <recommendedName>
        <fullName evidence="6">FAD-binding domain-containing protein</fullName>
    </recommendedName>
</protein>
<comment type="caution">
    <text evidence="7">The sequence shown here is derived from an EMBL/GenBank/DDBJ whole genome shotgun (WGS) entry which is preliminary data.</text>
</comment>
<accession>A0A9P6EI92</accession>
<evidence type="ECO:0000259" key="6">
    <source>
        <dbReference type="Pfam" id="PF01494"/>
    </source>
</evidence>
<sequence length="473" mass="52988">MDEEAGVSLKFVVVGAGLAGLAAAYTLARAGHHVLVLEHFEEHIRSLGCVGASPSMTRILIQWGLKENIERLFQSCDKCQFFDATTGSSLGALSLHLMAEIKSEGSAGFMIAPHYDLVDMFLELGTRAGVQYRFGVDATGLDPQTDNVLLSTGEVISADVIIAGDGSHSVFRQYVEEDRFSDDEDLASLIPPKFAHVMAPISIEDIRKDKDLDTLCELNSWDYWLGDGYICHCSFSNHGKNGLIAIVVPYEGEAKPEHAEWTFCTDYKAYGVDLSKLEQRLRKLFQTANFFYGKIYENRPLETIHAISQKVILVGEAAHSILPGSYHYPALAFEDAQTLGSLFSKIQKKDQISKFLASYEEIRQPRLKFVYESEMAYRIRLTSPDETIRRHRNELLRRLSEYNMNSSSADEEVLMEGWGTDFEIMSYDTNEQVTDWWRKYGISIVGTSQDACGEKELKIGVATQVAAQFVDSD</sequence>
<organism evidence="7 8">
    <name type="scientific">Crepidotus variabilis</name>
    <dbReference type="NCBI Taxonomy" id="179855"/>
    <lineage>
        <taxon>Eukaryota</taxon>
        <taxon>Fungi</taxon>
        <taxon>Dikarya</taxon>
        <taxon>Basidiomycota</taxon>
        <taxon>Agaricomycotina</taxon>
        <taxon>Agaricomycetes</taxon>
        <taxon>Agaricomycetidae</taxon>
        <taxon>Agaricales</taxon>
        <taxon>Agaricineae</taxon>
        <taxon>Crepidotaceae</taxon>
        <taxon>Crepidotus</taxon>
    </lineage>
</organism>
<proteinExistence type="inferred from homology"/>
<dbReference type="InterPro" id="IPR050493">
    <property type="entry name" value="FAD-dep_Monooxygenase_BioMet"/>
</dbReference>
<comment type="similarity">
    <text evidence="1">Belongs to the paxM FAD-dependent monooxygenase family.</text>
</comment>
<dbReference type="InterPro" id="IPR036188">
    <property type="entry name" value="FAD/NAD-bd_sf"/>
</dbReference>
<evidence type="ECO:0000256" key="3">
    <source>
        <dbReference type="ARBA" id="ARBA00022827"/>
    </source>
</evidence>
<keyword evidence="4" id="KW-0560">Oxidoreductase</keyword>
<dbReference type="Gene3D" id="3.50.50.60">
    <property type="entry name" value="FAD/NAD(P)-binding domain"/>
    <property type="match status" value="1"/>
</dbReference>
<dbReference type="GO" id="GO:0004497">
    <property type="term" value="F:monooxygenase activity"/>
    <property type="evidence" value="ECO:0007669"/>
    <property type="project" value="UniProtKB-KW"/>
</dbReference>
<dbReference type="AlphaFoldDB" id="A0A9P6EI92"/>
<gene>
    <name evidence="7" type="ORF">CPB83DRAFT_893400</name>
</gene>
<dbReference type="GO" id="GO:0071949">
    <property type="term" value="F:FAD binding"/>
    <property type="evidence" value="ECO:0007669"/>
    <property type="project" value="InterPro"/>
</dbReference>
<keyword evidence="5" id="KW-0503">Monooxygenase</keyword>
<dbReference type="PRINTS" id="PR00420">
    <property type="entry name" value="RNGMNOXGNASE"/>
</dbReference>
<name>A0A9P6EI92_9AGAR</name>
<evidence type="ECO:0000256" key="2">
    <source>
        <dbReference type="ARBA" id="ARBA00022630"/>
    </source>
</evidence>
<dbReference type="PANTHER" id="PTHR13789">
    <property type="entry name" value="MONOOXYGENASE"/>
    <property type="match status" value="1"/>
</dbReference>
<dbReference type="SUPFAM" id="SSF51905">
    <property type="entry name" value="FAD/NAD(P)-binding domain"/>
    <property type="match status" value="1"/>
</dbReference>
<dbReference type="OrthoDB" id="420606at2759"/>
<evidence type="ECO:0000256" key="4">
    <source>
        <dbReference type="ARBA" id="ARBA00023002"/>
    </source>
</evidence>
<keyword evidence="2" id="KW-0285">Flavoprotein</keyword>
<keyword evidence="8" id="KW-1185">Reference proteome</keyword>
<evidence type="ECO:0000313" key="7">
    <source>
        <dbReference type="EMBL" id="KAF9529596.1"/>
    </source>
</evidence>
<keyword evidence="3" id="KW-0274">FAD</keyword>
<dbReference type="InterPro" id="IPR002938">
    <property type="entry name" value="FAD-bd"/>
</dbReference>
<evidence type="ECO:0000313" key="8">
    <source>
        <dbReference type="Proteomes" id="UP000807306"/>
    </source>
</evidence>
<dbReference type="EMBL" id="MU157845">
    <property type="protein sequence ID" value="KAF9529596.1"/>
    <property type="molecule type" value="Genomic_DNA"/>
</dbReference>